<proteinExistence type="predicted"/>
<dbReference type="EMBL" id="GFPF01001533">
    <property type="protein sequence ID" value="MAA12679.1"/>
    <property type="molecule type" value="Transcribed_RNA"/>
</dbReference>
<keyword evidence="1" id="KW-0732">Signal</keyword>
<protein>
    <recommendedName>
        <fullName evidence="3">Secreted protein</fullName>
    </recommendedName>
</protein>
<evidence type="ECO:0000313" key="2">
    <source>
        <dbReference type="EMBL" id="MAA12679.1"/>
    </source>
</evidence>
<evidence type="ECO:0000256" key="1">
    <source>
        <dbReference type="SAM" id="SignalP"/>
    </source>
</evidence>
<accession>A0A224YAN0</accession>
<feature type="signal peptide" evidence="1">
    <location>
        <begin position="1"/>
        <end position="24"/>
    </location>
</feature>
<dbReference type="AlphaFoldDB" id="A0A224YAN0"/>
<sequence length="90" mass="9919">MWLGLDGCSFCGILCLFAIRTGDAVWSAPLQACAEHSAQLGSDSHGCSRGRCCCCIWRGPLLRYARTDHTLFSRLFNLNIVNFSVIVFST</sequence>
<organism evidence="2">
    <name type="scientific">Rhipicephalus zambeziensis</name>
    <dbReference type="NCBI Taxonomy" id="60191"/>
    <lineage>
        <taxon>Eukaryota</taxon>
        <taxon>Metazoa</taxon>
        <taxon>Ecdysozoa</taxon>
        <taxon>Arthropoda</taxon>
        <taxon>Chelicerata</taxon>
        <taxon>Arachnida</taxon>
        <taxon>Acari</taxon>
        <taxon>Parasitiformes</taxon>
        <taxon>Ixodida</taxon>
        <taxon>Ixodoidea</taxon>
        <taxon>Ixodidae</taxon>
        <taxon>Rhipicephalinae</taxon>
        <taxon>Rhipicephalus</taxon>
        <taxon>Rhipicephalus</taxon>
    </lineage>
</organism>
<name>A0A224YAN0_9ACAR</name>
<evidence type="ECO:0008006" key="3">
    <source>
        <dbReference type="Google" id="ProtNLM"/>
    </source>
</evidence>
<feature type="chain" id="PRO_5012985418" description="Secreted protein" evidence="1">
    <location>
        <begin position="25"/>
        <end position="90"/>
    </location>
</feature>
<reference evidence="2" key="1">
    <citation type="journal article" date="2017" name="Parasit. Vectors">
        <title>Sialotranscriptomics of Rhipicephalus zambeziensis reveals intricate expression profiles of secretory proteins and suggests tight temporal transcriptional regulation during blood-feeding.</title>
        <authorList>
            <person name="de Castro M.H."/>
            <person name="de Klerk D."/>
            <person name="Pienaar R."/>
            <person name="Rees D.J.G."/>
            <person name="Mans B.J."/>
        </authorList>
    </citation>
    <scope>NUCLEOTIDE SEQUENCE</scope>
    <source>
        <tissue evidence="2">Salivary glands</tissue>
    </source>
</reference>